<feature type="region of interest" description="Disordered" evidence="1">
    <location>
        <begin position="43"/>
        <end position="71"/>
    </location>
</feature>
<dbReference type="KEGG" id="nli:G3M70_08205"/>
<dbReference type="Gene3D" id="1.10.287.110">
    <property type="entry name" value="DnaJ domain"/>
    <property type="match status" value="1"/>
</dbReference>
<evidence type="ECO:0000256" key="1">
    <source>
        <dbReference type="SAM" id="MobiDB-lite"/>
    </source>
</evidence>
<dbReference type="Proteomes" id="UP000594688">
    <property type="component" value="Chromosome"/>
</dbReference>
<evidence type="ECO:0000313" key="2">
    <source>
        <dbReference type="EMBL" id="QPJ61857.1"/>
    </source>
</evidence>
<accession>A0A7T0BW03</accession>
<sequence length="136" mass="15523">MLGNLQGVGQCKNKVFCVTGFDRSHGRFYDATMWKALKNLLGRESSPDKETAHDSKVASTDIPVPPENREEDLSPCYEALGVVHTANLNQVRRAWKQKLKEVHMGHYADDPQTKEQARLRTRELNDAYHAIQKKLF</sequence>
<reference evidence="2 3" key="1">
    <citation type="submission" date="2020-02" db="EMBL/GenBank/DDBJ databases">
        <title>Genomic and physiological characterization of two novel Nitrospinaceae genera.</title>
        <authorList>
            <person name="Mueller A.J."/>
            <person name="Jung M.-Y."/>
            <person name="Strachan C.R."/>
            <person name="Herbold C.W."/>
            <person name="Kirkegaard R.H."/>
            <person name="Daims H."/>
        </authorList>
    </citation>
    <scope>NUCLEOTIDE SEQUENCE [LARGE SCALE GENOMIC DNA]</scope>
    <source>
        <strain evidence="2">EB</strain>
    </source>
</reference>
<dbReference type="InterPro" id="IPR036869">
    <property type="entry name" value="J_dom_sf"/>
</dbReference>
<dbReference type="SUPFAM" id="SSF46565">
    <property type="entry name" value="Chaperone J-domain"/>
    <property type="match status" value="1"/>
</dbReference>
<feature type="compositionally biased region" description="Basic and acidic residues" evidence="1">
    <location>
        <begin position="45"/>
        <end position="56"/>
    </location>
</feature>
<evidence type="ECO:0008006" key="4">
    <source>
        <dbReference type="Google" id="ProtNLM"/>
    </source>
</evidence>
<organism evidence="2 3">
    <name type="scientific">Candidatus Nitronauta litoralis</name>
    <dbReference type="NCBI Taxonomy" id="2705533"/>
    <lineage>
        <taxon>Bacteria</taxon>
        <taxon>Pseudomonadati</taxon>
        <taxon>Nitrospinota/Tectimicrobiota group</taxon>
        <taxon>Nitrospinota</taxon>
        <taxon>Nitrospinia</taxon>
        <taxon>Nitrospinales</taxon>
        <taxon>Nitrospinaceae</taxon>
        <taxon>Candidatus Nitronauta</taxon>
    </lineage>
</organism>
<dbReference type="AlphaFoldDB" id="A0A7T0BW03"/>
<proteinExistence type="predicted"/>
<name>A0A7T0BW03_9BACT</name>
<dbReference type="EMBL" id="CP048685">
    <property type="protein sequence ID" value="QPJ61857.1"/>
    <property type="molecule type" value="Genomic_DNA"/>
</dbReference>
<protein>
    <recommendedName>
        <fullName evidence="4">J domain-containing protein</fullName>
    </recommendedName>
</protein>
<gene>
    <name evidence="2" type="ORF">G3M70_08205</name>
</gene>
<evidence type="ECO:0000313" key="3">
    <source>
        <dbReference type="Proteomes" id="UP000594688"/>
    </source>
</evidence>